<reference evidence="2 3" key="1">
    <citation type="submission" date="2019-06" db="EMBL/GenBank/DDBJ databases">
        <title>Whole genome shotgun sequence of Streptomyces gardneri NBRC 12865.</title>
        <authorList>
            <person name="Hosoyama A."/>
            <person name="Uohara A."/>
            <person name="Ohji S."/>
            <person name="Ichikawa N."/>
        </authorList>
    </citation>
    <scope>NUCLEOTIDE SEQUENCE [LARGE SCALE GENOMIC DNA]</scope>
    <source>
        <strain evidence="2 3">NBRC 12865</strain>
    </source>
</reference>
<proteinExistence type="predicted"/>
<name>A0A4Y3RLN2_9ACTN</name>
<feature type="compositionally biased region" description="Low complexity" evidence="1">
    <location>
        <begin position="326"/>
        <end position="341"/>
    </location>
</feature>
<feature type="compositionally biased region" description="Pro residues" evidence="1">
    <location>
        <begin position="251"/>
        <end position="263"/>
    </location>
</feature>
<comment type="caution">
    <text evidence="2">The sequence shown here is derived from an EMBL/GenBank/DDBJ whole genome shotgun (WGS) entry which is preliminary data.</text>
</comment>
<feature type="region of interest" description="Disordered" evidence="1">
    <location>
        <begin position="1"/>
        <end position="287"/>
    </location>
</feature>
<dbReference type="RefSeq" id="WP_141297161.1">
    <property type="nucleotide sequence ID" value="NZ_BJMN01000020.1"/>
</dbReference>
<evidence type="ECO:0000313" key="3">
    <source>
        <dbReference type="Proteomes" id="UP000315226"/>
    </source>
</evidence>
<feature type="region of interest" description="Disordered" evidence="1">
    <location>
        <begin position="310"/>
        <end position="352"/>
    </location>
</feature>
<protein>
    <submittedName>
        <fullName evidence="2">Uncharacterized protein</fullName>
    </submittedName>
</protein>
<dbReference type="AlphaFoldDB" id="A0A4Y3RLN2"/>
<dbReference type="EMBL" id="BJMN01000020">
    <property type="protein sequence ID" value="GEB57627.1"/>
    <property type="molecule type" value="Genomic_DNA"/>
</dbReference>
<sequence length="498" mass="51779">MTQNGQGPEPQYPAAPPAHDGARGGAQPWDGAWGPAAGQPGGQPLPPAQPLPPEAMPGAADMQSTQYLPPVPQQQLPPQAPPIPPQPGYGYPPPAAQAAADMQATQHIAPVPGAMPPVQAQQPGYGYPPPAAQAAADMQATQHMAALPPHPGAGSDTQFLGTGPLPGQPAGAADATQYIAPVPPQAQAQQPGERQPPAEFDNLFRTEAPRAPQQPQAYQPQQQPAPPAYQQHQQHQQHQGPPQHGYQAQQPPQPPLGAPPGPQGPGGQYAYQDAYYDDEPEPPRRKSPVALISAVVAGCAVVGLGAGMLLSGEDEKDPKTPGQNVAASSAAPPSATTAAPPAEKPVDPAEPQAKELDKLLATSNSSRDTVISSVALINQCKDLDKAARDLRGAADQRRGLVTKLRTLSVDKIPNNPALTGALTRAWQASAAADDHYAAWAVQMKAKKACKDGKAKRTNRLAEAEKKSGEATAAKKQAAGLWNPTAVKYGLDKRTPTQL</sequence>
<evidence type="ECO:0000313" key="2">
    <source>
        <dbReference type="EMBL" id="GEB57627.1"/>
    </source>
</evidence>
<keyword evidence="3" id="KW-1185">Reference proteome</keyword>
<organism evidence="2 3">
    <name type="scientific">Streptomyces gardneri</name>
    <dbReference type="NCBI Taxonomy" id="66892"/>
    <lineage>
        <taxon>Bacteria</taxon>
        <taxon>Bacillati</taxon>
        <taxon>Actinomycetota</taxon>
        <taxon>Actinomycetes</taxon>
        <taxon>Kitasatosporales</taxon>
        <taxon>Streptomycetaceae</taxon>
        <taxon>Streptomyces</taxon>
    </lineage>
</organism>
<feature type="compositionally biased region" description="Low complexity" evidence="1">
    <location>
        <begin position="211"/>
        <end position="250"/>
    </location>
</feature>
<dbReference type="Proteomes" id="UP000315226">
    <property type="component" value="Unassembled WGS sequence"/>
</dbReference>
<feature type="compositionally biased region" description="Low complexity" evidence="1">
    <location>
        <begin position="177"/>
        <end position="198"/>
    </location>
</feature>
<dbReference type="OrthoDB" id="3763497at2"/>
<feature type="compositionally biased region" description="Low complexity" evidence="1">
    <location>
        <begin position="132"/>
        <end position="146"/>
    </location>
</feature>
<gene>
    <name evidence="2" type="ORF">SGA01_32320</name>
</gene>
<feature type="compositionally biased region" description="Low complexity" evidence="1">
    <location>
        <begin position="25"/>
        <end position="38"/>
    </location>
</feature>
<accession>A0A4Y3RLN2</accession>
<feature type="compositionally biased region" description="Low complexity" evidence="1">
    <location>
        <begin position="116"/>
        <end position="125"/>
    </location>
</feature>
<feature type="compositionally biased region" description="Pro residues" evidence="1">
    <location>
        <begin position="43"/>
        <end position="55"/>
    </location>
</feature>
<evidence type="ECO:0000256" key="1">
    <source>
        <dbReference type="SAM" id="MobiDB-lite"/>
    </source>
</evidence>
<feature type="compositionally biased region" description="Pro residues" evidence="1">
    <location>
        <begin position="78"/>
        <end position="95"/>
    </location>
</feature>